<organism evidence="8 9">
    <name type="scientific">Shinella lacus</name>
    <dbReference type="NCBI Taxonomy" id="2654216"/>
    <lineage>
        <taxon>Bacteria</taxon>
        <taxon>Pseudomonadati</taxon>
        <taxon>Pseudomonadota</taxon>
        <taxon>Alphaproteobacteria</taxon>
        <taxon>Hyphomicrobiales</taxon>
        <taxon>Rhizobiaceae</taxon>
        <taxon>Shinella</taxon>
    </lineage>
</organism>
<protein>
    <submittedName>
        <fullName evidence="8">GMC family oxidoreductase N-terminal domain-containing protein</fullName>
    </submittedName>
</protein>
<dbReference type="InterPro" id="IPR036188">
    <property type="entry name" value="FAD/NAD-bd_sf"/>
</dbReference>
<dbReference type="Gene3D" id="3.50.50.60">
    <property type="entry name" value="FAD/NAD(P)-binding domain"/>
    <property type="match status" value="1"/>
</dbReference>
<dbReference type="SUPFAM" id="SSF51905">
    <property type="entry name" value="FAD/NAD(P)-binding domain"/>
    <property type="match status" value="1"/>
</dbReference>
<dbReference type="SUPFAM" id="SSF54373">
    <property type="entry name" value="FAD-linked reductases, C-terminal domain"/>
    <property type="match status" value="1"/>
</dbReference>
<evidence type="ECO:0000259" key="7">
    <source>
        <dbReference type="PROSITE" id="PS00624"/>
    </source>
</evidence>
<keyword evidence="9" id="KW-1185">Reference proteome</keyword>
<dbReference type="InterPro" id="IPR007867">
    <property type="entry name" value="GMC_OxRtase_C"/>
</dbReference>
<comment type="caution">
    <text evidence="8">The sequence shown here is derived from an EMBL/GenBank/DDBJ whole genome shotgun (WGS) entry which is preliminary data.</text>
</comment>
<evidence type="ECO:0000256" key="4">
    <source>
        <dbReference type="ARBA" id="ARBA00022827"/>
    </source>
</evidence>
<evidence type="ECO:0000256" key="3">
    <source>
        <dbReference type="ARBA" id="ARBA00022630"/>
    </source>
</evidence>
<dbReference type="EMBL" id="WHSB02000014">
    <property type="protein sequence ID" value="MCQ4633741.1"/>
    <property type="molecule type" value="Genomic_DNA"/>
</dbReference>
<comment type="similarity">
    <text evidence="2 5">Belongs to the GMC oxidoreductase family.</text>
</comment>
<dbReference type="Proteomes" id="UP000996601">
    <property type="component" value="Unassembled WGS sequence"/>
</dbReference>
<evidence type="ECO:0000313" key="8">
    <source>
        <dbReference type="EMBL" id="MCQ4633741.1"/>
    </source>
</evidence>
<dbReference type="PANTHER" id="PTHR11552:SF147">
    <property type="entry name" value="CHOLINE DEHYDROGENASE, MITOCHONDRIAL"/>
    <property type="match status" value="1"/>
</dbReference>
<proteinExistence type="inferred from homology"/>
<dbReference type="Gene3D" id="3.30.560.10">
    <property type="entry name" value="Glucose Oxidase, domain 3"/>
    <property type="match status" value="1"/>
</dbReference>
<feature type="domain" description="Glucose-methanol-choline oxidoreductase N-terminal" evidence="7">
    <location>
        <begin position="253"/>
        <end position="267"/>
    </location>
</feature>
<comment type="cofactor">
    <cofactor evidence="1">
        <name>FAD</name>
        <dbReference type="ChEBI" id="CHEBI:57692"/>
    </cofactor>
</comment>
<keyword evidence="3 5" id="KW-0285">Flavoprotein</keyword>
<evidence type="ECO:0000256" key="2">
    <source>
        <dbReference type="ARBA" id="ARBA00010790"/>
    </source>
</evidence>
<dbReference type="PIRSF" id="PIRSF000137">
    <property type="entry name" value="Alcohol_oxidase"/>
    <property type="match status" value="1"/>
</dbReference>
<dbReference type="PANTHER" id="PTHR11552">
    <property type="entry name" value="GLUCOSE-METHANOL-CHOLINE GMC OXIDOREDUCTASE"/>
    <property type="match status" value="1"/>
</dbReference>
<dbReference type="RefSeq" id="WP_256120364.1">
    <property type="nucleotide sequence ID" value="NZ_WHSB02000014.1"/>
</dbReference>
<keyword evidence="4 5" id="KW-0274">FAD</keyword>
<reference evidence="8" key="1">
    <citation type="submission" date="2021-07" db="EMBL/GenBank/DDBJ databases">
        <title>Shinella sp. nov., a novel member of the genus Shinella from water.</title>
        <authorList>
            <person name="Deng Y."/>
        </authorList>
    </citation>
    <scope>NUCLEOTIDE SEQUENCE</scope>
    <source>
        <strain evidence="8">CPCC 100929</strain>
    </source>
</reference>
<evidence type="ECO:0000313" key="9">
    <source>
        <dbReference type="Proteomes" id="UP000996601"/>
    </source>
</evidence>
<evidence type="ECO:0000256" key="5">
    <source>
        <dbReference type="RuleBase" id="RU003968"/>
    </source>
</evidence>
<gene>
    <name evidence="8" type="ORF">GB927_027160</name>
</gene>
<dbReference type="Pfam" id="PF00732">
    <property type="entry name" value="GMC_oxred_N"/>
    <property type="match status" value="1"/>
</dbReference>
<dbReference type="Pfam" id="PF05199">
    <property type="entry name" value="GMC_oxred_C"/>
    <property type="match status" value="1"/>
</dbReference>
<dbReference type="PROSITE" id="PS00623">
    <property type="entry name" value="GMC_OXRED_1"/>
    <property type="match status" value="1"/>
</dbReference>
<accession>A0ABT1REY0</accession>
<dbReference type="InterPro" id="IPR000172">
    <property type="entry name" value="GMC_OxRdtase_N"/>
</dbReference>
<evidence type="ECO:0000259" key="6">
    <source>
        <dbReference type="PROSITE" id="PS00623"/>
    </source>
</evidence>
<dbReference type="PROSITE" id="PS00624">
    <property type="entry name" value="GMC_OXRED_2"/>
    <property type="match status" value="1"/>
</dbReference>
<dbReference type="InterPro" id="IPR012132">
    <property type="entry name" value="GMC_OxRdtase"/>
</dbReference>
<name>A0ABT1REY0_9HYPH</name>
<sequence>MAEGYDYVIVGGGTSGCVLAARLSENPSARVCLIEAGGRDTNPLIHMPVGFAKMTTGPLTWGLKTAPQKHANNREILYAQAKVLGGGSSINAEVFTRGVPGDYDRWVEEGAEGWGFRDIQKYFLRSEGNSILSGAWHGTDGPLGVSNIPEPQRMTRAFVQSCQEFGIPYNPDFNGPVQEGAGVYQTTTRDNRRCSAAVGYLRPALKRPNLTVVTGALVLRVVFEGRRAVGVDFEVDGKRRTARADSEVLVTSGAIGTPKLMMLSGIGPADTLKSHGIDVVQDLSGVGQNLQDHFGVDIVAELKNHDSLDKYNKLHWSIWAGIQYTLFNSGPITSNVVEGGAFWYGDKASPTPDLQFHFLAGAGAEAGVPGVPKGSSGITLNSYTLRPKSRGTVTLRSADPRALPVIDPNFLSDPDDIRISVEGVKISQEIFAQPSLQKYIKALHFPDRNVRTEADYIAYTRQFGRTSYHPTCTCKMGRDALSVVDPQLRVHGLDGIRICDSSTMPSLVGSNTNAATIMIGEKAADMIRGNA</sequence>
<evidence type="ECO:0000256" key="1">
    <source>
        <dbReference type="ARBA" id="ARBA00001974"/>
    </source>
</evidence>
<feature type="domain" description="Glucose-methanol-choline oxidoreductase N-terminal" evidence="6">
    <location>
        <begin position="81"/>
        <end position="104"/>
    </location>
</feature>